<keyword evidence="3" id="KW-1185">Reference proteome</keyword>
<evidence type="ECO:0008006" key="4">
    <source>
        <dbReference type="Google" id="ProtNLM"/>
    </source>
</evidence>
<proteinExistence type="predicted"/>
<evidence type="ECO:0000313" key="2">
    <source>
        <dbReference type="EMBL" id="KAG2594664.1"/>
    </source>
</evidence>
<feature type="signal peptide" evidence="1">
    <location>
        <begin position="1"/>
        <end position="19"/>
    </location>
</feature>
<reference evidence="2" key="1">
    <citation type="submission" date="2020-05" db="EMBL/GenBank/DDBJ databases">
        <title>WGS assembly of Panicum virgatum.</title>
        <authorList>
            <person name="Lovell J.T."/>
            <person name="Jenkins J."/>
            <person name="Shu S."/>
            <person name="Juenger T.E."/>
            <person name="Schmutz J."/>
        </authorList>
    </citation>
    <scope>NUCLEOTIDE SEQUENCE</scope>
    <source>
        <strain evidence="2">AP13</strain>
    </source>
</reference>
<protein>
    <recommendedName>
        <fullName evidence="4">Secreted protein</fullName>
    </recommendedName>
</protein>
<evidence type="ECO:0000313" key="3">
    <source>
        <dbReference type="Proteomes" id="UP000823388"/>
    </source>
</evidence>
<sequence length="74" mass="8464">MCVLKFILLTMHEFVFNFAITTNHKYTLKIIWNTHHNNKTTGHGICYIALEGTLLHTLVVGIDDTKLQPRQPGT</sequence>
<dbReference type="EMBL" id="CM029045">
    <property type="protein sequence ID" value="KAG2594664.1"/>
    <property type="molecule type" value="Genomic_DNA"/>
</dbReference>
<accession>A0A8T0SAY8</accession>
<gene>
    <name evidence="2" type="ORF">PVAP13_5KG012324</name>
</gene>
<dbReference type="Proteomes" id="UP000823388">
    <property type="component" value="Chromosome 5K"/>
</dbReference>
<feature type="chain" id="PRO_5035758455" description="Secreted protein" evidence="1">
    <location>
        <begin position="20"/>
        <end position="74"/>
    </location>
</feature>
<organism evidence="2 3">
    <name type="scientific">Panicum virgatum</name>
    <name type="common">Blackwell switchgrass</name>
    <dbReference type="NCBI Taxonomy" id="38727"/>
    <lineage>
        <taxon>Eukaryota</taxon>
        <taxon>Viridiplantae</taxon>
        <taxon>Streptophyta</taxon>
        <taxon>Embryophyta</taxon>
        <taxon>Tracheophyta</taxon>
        <taxon>Spermatophyta</taxon>
        <taxon>Magnoliopsida</taxon>
        <taxon>Liliopsida</taxon>
        <taxon>Poales</taxon>
        <taxon>Poaceae</taxon>
        <taxon>PACMAD clade</taxon>
        <taxon>Panicoideae</taxon>
        <taxon>Panicodae</taxon>
        <taxon>Paniceae</taxon>
        <taxon>Panicinae</taxon>
        <taxon>Panicum</taxon>
        <taxon>Panicum sect. Hiantes</taxon>
    </lineage>
</organism>
<dbReference type="AlphaFoldDB" id="A0A8T0SAY8"/>
<comment type="caution">
    <text evidence="2">The sequence shown here is derived from an EMBL/GenBank/DDBJ whole genome shotgun (WGS) entry which is preliminary data.</text>
</comment>
<name>A0A8T0SAY8_PANVG</name>
<evidence type="ECO:0000256" key="1">
    <source>
        <dbReference type="SAM" id="SignalP"/>
    </source>
</evidence>
<keyword evidence="1" id="KW-0732">Signal</keyword>